<protein>
    <recommendedName>
        <fullName evidence="1">Integrase core domain-containing protein</fullName>
    </recommendedName>
</protein>
<organism evidence="2">
    <name type="scientific">Amphimedon queenslandica</name>
    <name type="common">Sponge</name>
    <dbReference type="NCBI Taxonomy" id="400682"/>
    <lineage>
        <taxon>Eukaryota</taxon>
        <taxon>Metazoa</taxon>
        <taxon>Porifera</taxon>
        <taxon>Demospongiae</taxon>
        <taxon>Heteroscleromorpha</taxon>
        <taxon>Haplosclerida</taxon>
        <taxon>Niphatidae</taxon>
        <taxon>Amphimedon</taxon>
    </lineage>
</organism>
<feature type="domain" description="Integrase core" evidence="1">
    <location>
        <begin position="39"/>
        <end position="95"/>
    </location>
</feature>
<dbReference type="AlphaFoldDB" id="A0A1X7U6A0"/>
<dbReference type="EnsemblMetazoa" id="Aqu2.1.23044_001">
    <property type="protein sequence ID" value="Aqu2.1.23044_001"/>
    <property type="gene ID" value="Aqu2.1.23044"/>
</dbReference>
<evidence type="ECO:0000313" key="2">
    <source>
        <dbReference type="EnsemblMetazoa" id="Aqu2.1.23044_001"/>
    </source>
</evidence>
<evidence type="ECO:0000259" key="1">
    <source>
        <dbReference type="Pfam" id="PF24764"/>
    </source>
</evidence>
<accession>A0A1X7U6A0</accession>
<dbReference type="InterPro" id="IPR058913">
    <property type="entry name" value="Integrase_dom_put"/>
</dbReference>
<dbReference type="PANTHER" id="PTHR46791">
    <property type="entry name" value="EXPRESSED PROTEIN"/>
    <property type="match status" value="1"/>
</dbReference>
<dbReference type="Pfam" id="PF24764">
    <property type="entry name" value="rva_4"/>
    <property type="match status" value="1"/>
</dbReference>
<reference evidence="2" key="1">
    <citation type="submission" date="2017-05" db="UniProtKB">
        <authorList>
            <consortium name="EnsemblMetazoa"/>
        </authorList>
    </citation>
    <scope>IDENTIFICATION</scope>
</reference>
<dbReference type="STRING" id="400682.A0A1X7U6A0"/>
<name>A0A1X7U6A0_AMPQE</name>
<dbReference type="InParanoid" id="A0A1X7U6A0"/>
<dbReference type="PANTHER" id="PTHR46791:SF5">
    <property type="entry name" value="CLR5 DOMAIN-CONTAINING PROTEIN-RELATED"/>
    <property type="match status" value="1"/>
</dbReference>
<sequence length="97" mass="11185">MINDLLLPKGILIWVCASTHRLDPFVHDGLKLVIRSYSYCVPSPNYVWHIDGNHKLIRWRIVIRGGIDDYSRVIVALKLSTDNCAHKMLSCFENCVF</sequence>
<proteinExistence type="predicted"/>